<gene>
    <name evidence="10" type="ORF">ACHHYP_07959</name>
</gene>
<dbReference type="Proteomes" id="UP000243579">
    <property type="component" value="Unassembled WGS sequence"/>
</dbReference>
<keyword evidence="5 6" id="KW-1015">Disulfide bond</keyword>
<dbReference type="InterPro" id="IPR002200">
    <property type="entry name" value="Elicitin"/>
</dbReference>
<evidence type="ECO:0000256" key="1">
    <source>
        <dbReference type="ARBA" id="ARBA00004613"/>
    </source>
</evidence>
<evidence type="ECO:0000256" key="8">
    <source>
        <dbReference type="SAM" id="SignalP"/>
    </source>
</evidence>
<keyword evidence="4 6" id="KW-0928">Hypersensitive response elicitation</keyword>
<dbReference type="SMART" id="SM01187">
    <property type="entry name" value="Elicitin"/>
    <property type="match status" value="1"/>
</dbReference>
<evidence type="ECO:0000313" key="11">
    <source>
        <dbReference type="Proteomes" id="UP000243579"/>
    </source>
</evidence>
<organism evidence="9">
    <name type="scientific">Achlya hypogyna</name>
    <name type="common">Oomycete</name>
    <name type="synonym">Protoachlya hypogyna</name>
    <dbReference type="NCBI Taxonomy" id="1202772"/>
    <lineage>
        <taxon>Eukaryota</taxon>
        <taxon>Sar</taxon>
        <taxon>Stramenopiles</taxon>
        <taxon>Oomycota</taxon>
        <taxon>Saprolegniomycetes</taxon>
        <taxon>Saprolegniales</taxon>
        <taxon>Achlyaceae</taxon>
        <taxon>Achlya</taxon>
    </lineage>
</organism>
<evidence type="ECO:0000256" key="5">
    <source>
        <dbReference type="ARBA" id="ARBA00023157"/>
    </source>
</evidence>
<name>A0A0A7CNU0_ACHHY</name>
<dbReference type="SUPFAM" id="SSF48647">
    <property type="entry name" value="Fungal elicitin"/>
    <property type="match status" value="1"/>
</dbReference>
<evidence type="ECO:0000256" key="2">
    <source>
        <dbReference type="ARBA" id="ARBA00009544"/>
    </source>
</evidence>
<evidence type="ECO:0000256" key="6">
    <source>
        <dbReference type="RuleBase" id="RU368111"/>
    </source>
</evidence>
<feature type="region of interest" description="Disordered" evidence="7">
    <location>
        <begin position="130"/>
        <end position="171"/>
    </location>
</feature>
<evidence type="ECO:0000313" key="9">
    <source>
        <dbReference type="EMBL" id="AIG56130.1"/>
    </source>
</evidence>
<reference evidence="9 11" key="1">
    <citation type="journal article" date="2014" name="Genome Biol. Evol.">
        <title>The secreted proteins of Achlya hypogyna and Thraustotheca clavata identify the ancestral oomycete secretome and reveal gene acquisitions by horizontal gene transfer.</title>
        <authorList>
            <person name="Misner I."/>
            <person name="Blouin N."/>
            <person name="Leonard G."/>
            <person name="Richards T.A."/>
            <person name="Lane C.E."/>
        </authorList>
    </citation>
    <scope>NUCLEOTIDE SEQUENCE</scope>
    <source>
        <strain evidence="9 11">ATCC 48635</strain>
    </source>
</reference>
<protein>
    <recommendedName>
        <fullName evidence="6">Elicitin</fullName>
    </recommendedName>
</protein>
<evidence type="ECO:0000313" key="10">
    <source>
        <dbReference type="EMBL" id="OQR87907.1"/>
    </source>
</evidence>
<dbReference type="GO" id="GO:0052040">
    <property type="term" value="P:symbiont-mediated perturbation of host programmed cell death"/>
    <property type="evidence" value="ECO:0007669"/>
    <property type="project" value="UniProtKB-UniRule"/>
</dbReference>
<comment type="subcellular location">
    <subcellularLocation>
        <location evidence="1 6">Secreted</location>
    </subcellularLocation>
</comment>
<dbReference type="Pfam" id="PF00964">
    <property type="entry name" value="Elicitin"/>
    <property type="match status" value="1"/>
</dbReference>
<comment type="function">
    <text evidence="6">Induces local and distal defense responses (incompatible hypersensitive reaction) in plants from the solanaceae and cruciferae families. Elicits leaf necrosis and causes the accumulation of pathogenesis-related proteins. Might interact with the lipidic molecules of the plasma membrane.</text>
</comment>
<sequence>MKFSTAIIATVAATASAAAPACEMSTLSASMAPIIVDPSYTACTTASGYDILGLALGTLPTADQAKKLVADDNCGKLYKLLQEAAGKHTPDCSLAGIDLSVVAKTDLKTVLAKMSGGAAGAATTAAPGATTAAPGATTAAPGATTAAPTTAATGNSTAAPGTSTAAPSTAAPKSGAASAGLALAAVAVAAALH</sequence>
<keyword evidence="11" id="KW-1185">Reference proteome</keyword>
<dbReference type="OrthoDB" id="79825at2759"/>
<evidence type="ECO:0000256" key="7">
    <source>
        <dbReference type="SAM" id="MobiDB-lite"/>
    </source>
</evidence>
<feature type="signal peptide" evidence="8">
    <location>
        <begin position="1"/>
        <end position="17"/>
    </location>
</feature>
<evidence type="ECO:0000256" key="4">
    <source>
        <dbReference type="ARBA" id="ARBA00022978"/>
    </source>
</evidence>
<keyword evidence="8" id="KW-0732">Signal</keyword>
<keyword evidence="3 6" id="KW-0964">Secreted</keyword>
<dbReference type="AlphaFoldDB" id="A0A0A7CNU0"/>
<dbReference type="EMBL" id="JNBR01001420">
    <property type="protein sequence ID" value="OQR87907.1"/>
    <property type="molecule type" value="Genomic_DNA"/>
</dbReference>
<dbReference type="Gene3D" id="1.10.239.10">
    <property type="entry name" value="Elicitin domain"/>
    <property type="match status" value="1"/>
</dbReference>
<proteinExistence type="inferred from homology"/>
<comment type="similarity">
    <text evidence="2 6">Belongs to the elicitin family.</text>
</comment>
<accession>A0A0A7CNU0</accession>
<dbReference type="EMBL" id="KM038669">
    <property type="protein sequence ID" value="AIG56130.1"/>
    <property type="molecule type" value="Genomic_DNA"/>
</dbReference>
<feature type="chain" id="PRO_5002027455" description="Elicitin" evidence="8">
    <location>
        <begin position="18"/>
        <end position="193"/>
    </location>
</feature>
<evidence type="ECO:0000256" key="3">
    <source>
        <dbReference type="ARBA" id="ARBA00022525"/>
    </source>
</evidence>
<dbReference type="InterPro" id="IPR036470">
    <property type="entry name" value="Elicitin_sf"/>
</dbReference>
<dbReference type="GO" id="GO:0005576">
    <property type="term" value="C:extracellular region"/>
    <property type="evidence" value="ECO:0007669"/>
    <property type="project" value="UniProtKB-SubCell"/>
</dbReference>